<keyword evidence="1" id="KW-0472">Membrane</keyword>
<dbReference type="RefSeq" id="WP_261959167.1">
    <property type="nucleotide sequence ID" value="NZ_BAAAXA010000001.1"/>
</dbReference>
<dbReference type="InterPro" id="IPR036374">
    <property type="entry name" value="OxRdtase_Mopterin-bd_sf"/>
</dbReference>
<evidence type="ECO:0000313" key="4">
    <source>
        <dbReference type="Proteomes" id="UP001143480"/>
    </source>
</evidence>
<gene>
    <name evidence="3" type="ORF">GCM10017581_040930</name>
</gene>
<protein>
    <recommendedName>
        <fullName evidence="2">Oxidoreductase molybdopterin-binding domain-containing protein</fullName>
    </recommendedName>
</protein>
<reference evidence="3" key="2">
    <citation type="submission" date="2023-01" db="EMBL/GenBank/DDBJ databases">
        <authorList>
            <person name="Sun Q."/>
            <person name="Evtushenko L."/>
        </authorList>
    </citation>
    <scope>NUCLEOTIDE SEQUENCE</scope>
    <source>
        <strain evidence="3">VKM Ac-1321</strain>
    </source>
</reference>
<evidence type="ECO:0000256" key="1">
    <source>
        <dbReference type="SAM" id="Phobius"/>
    </source>
</evidence>
<keyword evidence="1" id="KW-0812">Transmembrane</keyword>
<feature type="domain" description="Oxidoreductase molybdopterin-binding" evidence="2">
    <location>
        <begin position="194"/>
        <end position="326"/>
    </location>
</feature>
<dbReference type="PANTHER" id="PTHR43032">
    <property type="entry name" value="PROTEIN-METHIONINE-SULFOXIDE REDUCTASE"/>
    <property type="match status" value="1"/>
</dbReference>
<keyword evidence="1" id="KW-1133">Transmembrane helix</keyword>
<dbReference type="SUPFAM" id="SSF56524">
    <property type="entry name" value="Oxidoreductase molybdopterin-binding domain"/>
    <property type="match status" value="1"/>
</dbReference>
<dbReference type="Gene3D" id="3.90.420.10">
    <property type="entry name" value="Oxidoreductase, molybdopterin-binding domain"/>
    <property type="match status" value="1"/>
</dbReference>
<feature type="transmembrane region" description="Helical" evidence="1">
    <location>
        <begin position="110"/>
        <end position="135"/>
    </location>
</feature>
<name>A0A9W6NML2_9ACTN</name>
<evidence type="ECO:0000259" key="2">
    <source>
        <dbReference type="Pfam" id="PF00174"/>
    </source>
</evidence>
<reference evidence="3" key="1">
    <citation type="journal article" date="2014" name="Int. J. Syst. Evol. Microbiol.">
        <title>Complete genome sequence of Corynebacterium casei LMG S-19264T (=DSM 44701T), isolated from a smear-ripened cheese.</title>
        <authorList>
            <consortium name="US DOE Joint Genome Institute (JGI-PGF)"/>
            <person name="Walter F."/>
            <person name="Albersmeier A."/>
            <person name="Kalinowski J."/>
            <person name="Ruckert C."/>
        </authorList>
    </citation>
    <scope>NUCLEOTIDE SEQUENCE</scope>
    <source>
        <strain evidence="3">VKM Ac-1321</strain>
    </source>
</reference>
<accession>A0A9W6NML2</accession>
<dbReference type="InterPro" id="IPR000572">
    <property type="entry name" value="OxRdtase_Mopterin-bd_dom"/>
</dbReference>
<keyword evidence="4" id="KW-1185">Reference proteome</keyword>
<feature type="transmembrane region" description="Helical" evidence="1">
    <location>
        <begin position="147"/>
        <end position="165"/>
    </location>
</feature>
<feature type="transmembrane region" description="Helical" evidence="1">
    <location>
        <begin position="77"/>
        <end position="98"/>
    </location>
</feature>
<dbReference type="PANTHER" id="PTHR43032:SF2">
    <property type="entry name" value="BLL0505 PROTEIN"/>
    <property type="match status" value="1"/>
</dbReference>
<dbReference type="AlphaFoldDB" id="A0A9W6NML2"/>
<comment type="caution">
    <text evidence="3">The sequence shown here is derived from an EMBL/GenBank/DDBJ whole genome shotgun (WGS) entry which is preliminary data.</text>
</comment>
<evidence type="ECO:0000313" key="3">
    <source>
        <dbReference type="EMBL" id="GLL02351.1"/>
    </source>
</evidence>
<dbReference type="EMBL" id="BSFP01000023">
    <property type="protein sequence ID" value="GLL02351.1"/>
    <property type="molecule type" value="Genomic_DNA"/>
</dbReference>
<organism evidence="3 4">
    <name type="scientific">Dactylosporangium matsuzakiense</name>
    <dbReference type="NCBI Taxonomy" id="53360"/>
    <lineage>
        <taxon>Bacteria</taxon>
        <taxon>Bacillati</taxon>
        <taxon>Actinomycetota</taxon>
        <taxon>Actinomycetes</taxon>
        <taxon>Micromonosporales</taxon>
        <taxon>Micromonosporaceae</taxon>
        <taxon>Dactylosporangium</taxon>
    </lineage>
</organism>
<proteinExistence type="predicted"/>
<dbReference type="Pfam" id="PF00174">
    <property type="entry name" value="Oxidored_molyb"/>
    <property type="match status" value="1"/>
</dbReference>
<sequence length="336" mass="36235">MGVRFRIRQGGRRVDLVLGLLLLAGVATGLGANTVGVDWPLDLIQLHAAGALAILLVAPWKYVVIRRGLRRPGRRPAVKWLSISLAVLVLIAIASGLIHSTGHLEYVGPLTLMQIHVGAAVTALAVLAAHFGTHVVRPRRADVDRRAVLRFAALAAGAAAADVVWDSGPGYGRRFTGSVPKPGLLVTSWLDDSVQHIDPAQWTLRVGPATFDLAALHDLPHERFTAVLDCTSGWYSEQQWDGVRLSVLLAAAGVPHDGWRTVEARSATGYGRWFGAATLTDVWLVTGVTGRPLSYGHGFPARIVAPGRRGFWWVKWVTSIQPSARPPWAQSAFPLT</sequence>
<dbReference type="Proteomes" id="UP001143480">
    <property type="component" value="Unassembled WGS sequence"/>
</dbReference>
<dbReference type="CDD" id="cd00321">
    <property type="entry name" value="SO_family_Moco"/>
    <property type="match status" value="1"/>
</dbReference>
<feature type="transmembrane region" description="Helical" evidence="1">
    <location>
        <begin position="47"/>
        <end position="65"/>
    </location>
</feature>